<keyword evidence="2" id="KW-1185">Reference proteome</keyword>
<evidence type="ECO:0000313" key="1">
    <source>
        <dbReference type="EMBL" id="MCQ8279849.1"/>
    </source>
</evidence>
<comment type="caution">
    <text evidence="1">The sequence shown here is derived from an EMBL/GenBank/DDBJ whole genome shotgun (WGS) entry which is preliminary data.</text>
</comment>
<organism evidence="1 2">
    <name type="scientific">Endosaccharibacter trunci</name>
    <dbReference type="NCBI Taxonomy" id="2812733"/>
    <lineage>
        <taxon>Bacteria</taxon>
        <taxon>Pseudomonadati</taxon>
        <taxon>Pseudomonadota</taxon>
        <taxon>Alphaproteobacteria</taxon>
        <taxon>Acetobacterales</taxon>
        <taxon>Acetobacteraceae</taxon>
        <taxon>Endosaccharibacter</taxon>
    </lineage>
</organism>
<proteinExistence type="predicted"/>
<name>A0ABT1WAC8_9PROT</name>
<accession>A0ABT1WAC8</accession>
<dbReference type="RefSeq" id="WP_422865338.1">
    <property type="nucleotide sequence ID" value="NZ_JAMSKV010000017.1"/>
</dbReference>
<dbReference type="Proteomes" id="UP001524587">
    <property type="component" value="Unassembled WGS sequence"/>
</dbReference>
<reference evidence="1 2" key="1">
    <citation type="submission" date="2022-06" db="EMBL/GenBank/DDBJ databases">
        <title>Endosaccharibacter gen. nov., sp. nov., endophytic bacteria isolated from sugarcane.</title>
        <authorList>
            <person name="Pitiwittayakul N."/>
            <person name="Yukphan P."/>
            <person name="Charoenyingcharoen P."/>
            <person name="Tanasupawat S."/>
        </authorList>
    </citation>
    <scope>NUCLEOTIDE SEQUENCE [LARGE SCALE GENOMIC DNA]</scope>
    <source>
        <strain evidence="1 2">KSS8</strain>
    </source>
</reference>
<sequence>MDLPNTYVGAIPLDSDLPTLGRFAVEGLGFLAQLVMGSGAAATGLACTPGSGLTVSVSAGSLLQLSTLAPVASGPLPVDNTPCVQQGINTAATTLTLGAGTWTIYGSVSVSGGAQAVLPYFNAANPSQPLSGPGNSGQPVYTQTQARVALGATTGTIPAGSVALYTVAVPNGATNITQATISQAANGPFWLTVPQIAAKIGTVIGAAGIAESTTNSNDLLAALQALFVRVGGGVNQQSGHVIEFGLSTTSTALRATIDTTDLGEIVTFGNVALGGWQEQYYALTGNTTRTLSASFTVSRSGIVRVMASANLATQSTSNVYLDCAVNGTRLSADNTTNSTGLTNHGVMAVSAGTVTVTSTFGSAASGTSPNCGHTLSYDFIPS</sequence>
<protein>
    <submittedName>
        <fullName evidence="1">Uncharacterized protein</fullName>
    </submittedName>
</protein>
<dbReference type="EMBL" id="JAMSKV010000017">
    <property type="protein sequence ID" value="MCQ8279849.1"/>
    <property type="molecule type" value="Genomic_DNA"/>
</dbReference>
<evidence type="ECO:0000313" key="2">
    <source>
        <dbReference type="Proteomes" id="UP001524587"/>
    </source>
</evidence>
<gene>
    <name evidence="1" type="ORF">NFI95_15500</name>
</gene>